<dbReference type="Proteomes" id="UP001597012">
    <property type="component" value="Unassembled WGS sequence"/>
</dbReference>
<evidence type="ECO:0000313" key="2">
    <source>
        <dbReference type="EMBL" id="MFD0796786.1"/>
    </source>
</evidence>
<accession>A0ABW3B1S6</accession>
<keyword evidence="3" id="KW-1185">Reference proteome</keyword>
<proteinExistence type="predicted"/>
<keyword evidence="1" id="KW-0732">Signal</keyword>
<gene>
    <name evidence="2" type="ORF">ACFQZJ_04890</name>
</gene>
<feature type="signal peptide" evidence="1">
    <location>
        <begin position="1"/>
        <end position="24"/>
    </location>
</feature>
<evidence type="ECO:0000256" key="1">
    <source>
        <dbReference type="SAM" id="SignalP"/>
    </source>
</evidence>
<feature type="chain" id="PRO_5046086545" evidence="1">
    <location>
        <begin position="25"/>
        <end position="139"/>
    </location>
</feature>
<evidence type="ECO:0000313" key="3">
    <source>
        <dbReference type="Proteomes" id="UP001597012"/>
    </source>
</evidence>
<comment type="caution">
    <text evidence="2">The sequence shown here is derived from an EMBL/GenBank/DDBJ whole genome shotgun (WGS) entry which is preliminary data.</text>
</comment>
<dbReference type="EMBL" id="JBHTHY010000003">
    <property type="protein sequence ID" value="MFD0796786.1"/>
    <property type="molecule type" value="Genomic_DNA"/>
</dbReference>
<name>A0ABW3B1S6_9FLAO</name>
<organism evidence="2 3">
    <name type="scientific">Maribacter chungangensis</name>
    <dbReference type="NCBI Taxonomy" id="1069117"/>
    <lineage>
        <taxon>Bacteria</taxon>
        <taxon>Pseudomonadati</taxon>
        <taxon>Bacteroidota</taxon>
        <taxon>Flavobacteriia</taxon>
        <taxon>Flavobacteriales</taxon>
        <taxon>Flavobacteriaceae</taxon>
        <taxon>Maribacter</taxon>
    </lineage>
</organism>
<sequence>MIGRFQFLLGFLVFLFGTNQGVFAAPDNQVVVLESITNDKGPLGVWDYEVEGTEDAYRKGVLFVRMEDGKPIVEVHLGNGVLNGQDVQLKGDTLKFIVNIDGVERVSVVLNAEDDTILGQASSAQGSFTIKGTRKMPPE</sequence>
<dbReference type="RefSeq" id="WP_379932706.1">
    <property type="nucleotide sequence ID" value="NZ_JBHTHY010000003.1"/>
</dbReference>
<reference evidence="3" key="1">
    <citation type="journal article" date="2019" name="Int. J. Syst. Evol. Microbiol.">
        <title>The Global Catalogue of Microorganisms (GCM) 10K type strain sequencing project: providing services to taxonomists for standard genome sequencing and annotation.</title>
        <authorList>
            <consortium name="The Broad Institute Genomics Platform"/>
            <consortium name="The Broad Institute Genome Sequencing Center for Infectious Disease"/>
            <person name="Wu L."/>
            <person name="Ma J."/>
        </authorList>
    </citation>
    <scope>NUCLEOTIDE SEQUENCE [LARGE SCALE GENOMIC DNA]</scope>
    <source>
        <strain evidence="3">CCUG 61948</strain>
    </source>
</reference>
<protein>
    <submittedName>
        <fullName evidence="2">Uncharacterized protein</fullName>
    </submittedName>
</protein>